<sequence>MRQSGIKPDSTTFLTALSAIRSNLSLQQGKCLHCLAEKSGCLSHVSSATSLFTMYANTGELGSSWFLFKSLPFKDLVAWNSMIAGLRRNGCYEEALDLFRQMQMDNVGIDSATLVIVLPALSHLRLLTLGMSIHGFSLRHALDSGFSVENALIDLYAK</sequence>
<dbReference type="eggNOG" id="KOG4197">
    <property type="taxonomic scope" value="Eukaryota"/>
</dbReference>
<dbReference type="Gramene" id="ERM94025">
    <property type="protein sequence ID" value="ERM94025"/>
    <property type="gene ID" value="AMTR_s00010p00011430"/>
</dbReference>
<dbReference type="GO" id="GO:0009451">
    <property type="term" value="P:RNA modification"/>
    <property type="evidence" value="ECO:0007669"/>
    <property type="project" value="InterPro"/>
</dbReference>
<evidence type="ECO:0008006" key="5">
    <source>
        <dbReference type="Google" id="ProtNLM"/>
    </source>
</evidence>
<accession>W1NFR8</accession>
<dbReference type="AlphaFoldDB" id="W1NFR8"/>
<dbReference type="InterPro" id="IPR002885">
    <property type="entry name" value="PPR_rpt"/>
</dbReference>
<evidence type="ECO:0000256" key="2">
    <source>
        <dbReference type="PROSITE-ProRule" id="PRU00708"/>
    </source>
</evidence>
<dbReference type="InterPro" id="IPR046960">
    <property type="entry name" value="PPR_At4g14850-like_plant"/>
</dbReference>
<dbReference type="EMBL" id="KI397513">
    <property type="protein sequence ID" value="ERM94025.1"/>
    <property type="molecule type" value="Genomic_DNA"/>
</dbReference>
<dbReference type="OMA" id="MYANTGE"/>
<dbReference type="InterPro" id="IPR011990">
    <property type="entry name" value="TPR-like_helical_dom_sf"/>
</dbReference>
<dbReference type="PROSITE" id="PS51375">
    <property type="entry name" value="PPR"/>
    <property type="match status" value="1"/>
</dbReference>
<dbReference type="NCBIfam" id="TIGR00756">
    <property type="entry name" value="PPR"/>
    <property type="match status" value="1"/>
</dbReference>
<dbReference type="Pfam" id="PF13041">
    <property type="entry name" value="PPR_2"/>
    <property type="match status" value="1"/>
</dbReference>
<dbReference type="GO" id="GO:0003723">
    <property type="term" value="F:RNA binding"/>
    <property type="evidence" value="ECO:0007669"/>
    <property type="project" value="InterPro"/>
</dbReference>
<gene>
    <name evidence="3" type="ORF">AMTR_s00010p00011430</name>
</gene>
<keyword evidence="1" id="KW-0677">Repeat</keyword>
<organism evidence="3 4">
    <name type="scientific">Amborella trichopoda</name>
    <dbReference type="NCBI Taxonomy" id="13333"/>
    <lineage>
        <taxon>Eukaryota</taxon>
        <taxon>Viridiplantae</taxon>
        <taxon>Streptophyta</taxon>
        <taxon>Embryophyta</taxon>
        <taxon>Tracheophyta</taxon>
        <taxon>Spermatophyta</taxon>
        <taxon>Magnoliopsida</taxon>
        <taxon>Amborellales</taxon>
        <taxon>Amborellaceae</taxon>
        <taxon>Amborella</taxon>
    </lineage>
</organism>
<dbReference type="PANTHER" id="PTHR47926">
    <property type="entry name" value="PENTATRICOPEPTIDE REPEAT-CONTAINING PROTEIN"/>
    <property type="match status" value="1"/>
</dbReference>
<name>W1NFR8_AMBTC</name>
<keyword evidence="4" id="KW-1185">Reference proteome</keyword>
<dbReference type="Gene3D" id="1.25.40.10">
    <property type="entry name" value="Tetratricopeptide repeat domain"/>
    <property type="match status" value="1"/>
</dbReference>
<proteinExistence type="predicted"/>
<evidence type="ECO:0000313" key="3">
    <source>
        <dbReference type="EMBL" id="ERM94025.1"/>
    </source>
</evidence>
<dbReference type="FunFam" id="1.25.40.10:FF:000343">
    <property type="entry name" value="Pentatricopeptide repeat-containing protein At3g58590"/>
    <property type="match status" value="1"/>
</dbReference>
<feature type="non-terminal residue" evidence="3">
    <location>
        <position position="158"/>
    </location>
</feature>
<evidence type="ECO:0000313" key="4">
    <source>
        <dbReference type="Proteomes" id="UP000017836"/>
    </source>
</evidence>
<reference evidence="4" key="1">
    <citation type="journal article" date="2013" name="Science">
        <title>The Amborella genome and the evolution of flowering plants.</title>
        <authorList>
            <consortium name="Amborella Genome Project"/>
        </authorList>
    </citation>
    <scope>NUCLEOTIDE SEQUENCE [LARGE SCALE GENOMIC DNA]</scope>
</reference>
<evidence type="ECO:0000256" key="1">
    <source>
        <dbReference type="ARBA" id="ARBA00022737"/>
    </source>
</evidence>
<protein>
    <recommendedName>
        <fullName evidence="5">Pentatricopeptide repeat-containing protein</fullName>
    </recommendedName>
</protein>
<feature type="repeat" description="PPR" evidence="2">
    <location>
        <begin position="75"/>
        <end position="109"/>
    </location>
</feature>
<dbReference type="HOGENOM" id="CLU_1673700_0_0_1"/>
<dbReference type="Proteomes" id="UP000017836">
    <property type="component" value="Unassembled WGS sequence"/>
</dbReference>